<reference evidence="3" key="1">
    <citation type="submission" date="2017-10" db="EMBL/GenBank/DDBJ databases">
        <authorList>
            <person name="Regsiter A."/>
            <person name="William W."/>
        </authorList>
    </citation>
    <scope>NUCLEOTIDE SEQUENCE [LARGE SCALE GENOMIC DNA]</scope>
</reference>
<evidence type="ECO:0000313" key="3">
    <source>
        <dbReference type="Proteomes" id="UP000233769"/>
    </source>
</evidence>
<organism evidence="2 3">
    <name type="scientific">Methylorubrum extorquens</name>
    <name type="common">Methylobacterium dichloromethanicum</name>
    <name type="synonym">Methylobacterium extorquens</name>
    <dbReference type="NCBI Taxonomy" id="408"/>
    <lineage>
        <taxon>Bacteria</taxon>
        <taxon>Pseudomonadati</taxon>
        <taxon>Pseudomonadota</taxon>
        <taxon>Alphaproteobacteria</taxon>
        <taxon>Hyphomicrobiales</taxon>
        <taxon>Methylobacteriaceae</taxon>
        <taxon>Methylorubrum</taxon>
    </lineage>
</organism>
<name>A0A2N9AU23_METEX</name>
<gene>
    <name evidence="2" type="ORF">TK0001_4119</name>
</gene>
<sequence length="228" mass="24477">MTARFGRNSPRRPLRVPLCDASPTARRRAAGHEKGVRISRSAPLFVPHEASGNLADQIDQGRTSRAGQFPSVDGAIIVRVSGLELRLDGGKVFLLVEGAVVVRVELLEVGLADAALELLGIERAVLIRIELVEGSGAGGQGLLQIDRAVLVRIEGGDIDLRGRRRGGVGRSGDERSEQNGRGEAERHRGKLLIEEARRNRANGKIAETLATTIPQANMPPDERPFGLA</sequence>
<dbReference type="Proteomes" id="UP000233769">
    <property type="component" value="Chromosome tk0001"/>
</dbReference>
<evidence type="ECO:0000256" key="1">
    <source>
        <dbReference type="SAM" id="MobiDB-lite"/>
    </source>
</evidence>
<protein>
    <submittedName>
        <fullName evidence="2">Uncharacterized protein</fullName>
    </submittedName>
</protein>
<accession>A0A2N9AU23</accession>
<feature type="region of interest" description="Disordered" evidence="1">
    <location>
        <begin position="164"/>
        <end position="193"/>
    </location>
</feature>
<feature type="compositionally biased region" description="Basic and acidic residues" evidence="1">
    <location>
        <begin position="171"/>
        <end position="193"/>
    </location>
</feature>
<dbReference type="EMBL" id="LT962688">
    <property type="protein sequence ID" value="SOR30720.1"/>
    <property type="molecule type" value="Genomic_DNA"/>
</dbReference>
<proteinExistence type="predicted"/>
<dbReference type="AlphaFoldDB" id="A0A2N9AU23"/>
<evidence type="ECO:0000313" key="2">
    <source>
        <dbReference type="EMBL" id="SOR30720.1"/>
    </source>
</evidence>